<dbReference type="OrthoDB" id="6512771at2759"/>
<dbReference type="PANTHER" id="PTHR12360:SF12">
    <property type="entry name" value="TRANSCRIPTIONAL REPRESSOR NF-X1"/>
    <property type="match status" value="1"/>
</dbReference>
<dbReference type="InterPro" id="IPR001374">
    <property type="entry name" value="R3H_dom"/>
</dbReference>
<feature type="compositionally biased region" description="Basic and acidic residues" evidence="11">
    <location>
        <begin position="183"/>
        <end position="195"/>
    </location>
</feature>
<dbReference type="GO" id="GO:0000122">
    <property type="term" value="P:negative regulation of transcription by RNA polymerase II"/>
    <property type="evidence" value="ECO:0007669"/>
    <property type="project" value="TreeGrafter"/>
</dbReference>
<evidence type="ECO:0000259" key="12">
    <source>
        <dbReference type="PROSITE" id="PS50016"/>
    </source>
</evidence>
<keyword evidence="4" id="KW-0677">Repeat</keyword>
<evidence type="ECO:0000259" key="13">
    <source>
        <dbReference type="PROSITE" id="PS50089"/>
    </source>
</evidence>
<evidence type="ECO:0000256" key="8">
    <source>
        <dbReference type="ARBA" id="ARBA00023163"/>
    </source>
</evidence>
<feature type="domain" description="PHD-type" evidence="12">
    <location>
        <begin position="385"/>
        <end position="442"/>
    </location>
</feature>
<feature type="domain" description="R3H" evidence="14">
    <location>
        <begin position="1018"/>
        <end position="1086"/>
    </location>
</feature>
<evidence type="ECO:0000256" key="11">
    <source>
        <dbReference type="SAM" id="MobiDB-lite"/>
    </source>
</evidence>
<evidence type="ECO:0000313" key="16">
    <source>
        <dbReference type="Proteomes" id="UP000507470"/>
    </source>
</evidence>
<keyword evidence="3" id="KW-0479">Metal-binding</keyword>
<feature type="compositionally biased region" description="Polar residues" evidence="11">
    <location>
        <begin position="152"/>
        <end position="163"/>
    </location>
</feature>
<evidence type="ECO:0000256" key="6">
    <source>
        <dbReference type="ARBA" id="ARBA00022833"/>
    </source>
</evidence>
<dbReference type="GO" id="GO:0000981">
    <property type="term" value="F:DNA-binding transcription factor activity, RNA polymerase II-specific"/>
    <property type="evidence" value="ECO:0007669"/>
    <property type="project" value="TreeGrafter"/>
</dbReference>
<keyword evidence="7" id="KW-0805">Transcription regulation</keyword>
<keyword evidence="6" id="KW-0862">Zinc</keyword>
<organism evidence="15 16">
    <name type="scientific">Mytilus coruscus</name>
    <name type="common">Sea mussel</name>
    <dbReference type="NCBI Taxonomy" id="42192"/>
    <lineage>
        <taxon>Eukaryota</taxon>
        <taxon>Metazoa</taxon>
        <taxon>Spiralia</taxon>
        <taxon>Lophotrochozoa</taxon>
        <taxon>Mollusca</taxon>
        <taxon>Bivalvia</taxon>
        <taxon>Autobranchia</taxon>
        <taxon>Pteriomorphia</taxon>
        <taxon>Mytilida</taxon>
        <taxon>Mytiloidea</taxon>
        <taxon>Mytilidae</taxon>
        <taxon>Mytilinae</taxon>
        <taxon>Mytilus</taxon>
    </lineage>
</organism>
<dbReference type="PROSITE" id="PS50016">
    <property type="entry name" value="ZF_PHD_2"/>
    <property type="match status" value="1"/>
</dbReference>
<feature type="compositionally biased region" description="Basic and acidic residues" evidence="11">
    <location>
        <begin position="201"/>
        <end position="230"/>
    </location>
</feature>
<dbReference type="CDD" id="cd16696">
    <property type="entry name" value="RING-CH-C4HC3_NFX1"/>
    <property type="match status" value="1"/>
</dbReference>
<feature type="compositionally biased region" description="Basic and acidic residues" evidence="11">
    <location>
        <begin position="265"/>
        <end position="279"/>
    </location>
</feature>
<evidence type="ECO:0000313" key="15">
    <source>
        <dbReference type="EMBL" id="CAC5411009.1"/>
    </source>
</evidence>
<dbReference type="Pfam" id="PF01422">
    <property type="entry name" value="zf-NF-X1"/>
    <property type="match status" value="7"/>
</dbReference>
<dbReference type="Proteomes" id="UP000507470">
    <property type="component" value="Unassembled WGS sequence"/>
</dbReference>
<protein>
    <submittedName>
        <fullName evidence="15">NFX1</fullName>
    </submittedName>
</protein>
<feature type="region of interest" description="Disordered" evidence="11">
    <location>
        <begin position="38"/>
        <end position="335"/>
    </location>
</feature>
<dbReference type="InterPro" id="IPR001841">
    <property type="entry name" value="Znf_RING"/>
</dbReference>
<dbReference type="PANTHER" id="PTHR12360">
    <property type="entry name" value="NUCLEAR TRANSCRIPTION FACTOR, X-BOX BINDING 1 NFX1"/>
    <property type="match status" value="1"/>
</dbReference>
<keyword evidence="8" id="KW-0804">Transcription</keyword>
<keyword evidence="16" id="KW-1185">Reference proteome</keyword>
<dbReference type="SUPFAM" id="SSF82708">
    <property type="entry name" value="R3H domain"/>
    <property type="match status" value="1"/>
</dbReference>
<feature type="compositionally biased region" description="Basic and acidic residues" evidence="11">
    <location>
        <begin position="311"/>
        <end position="323"/>
    </location>
</feature>
<evidence type="ECO:0000256" key="1">
    <source>
        <dbReference type="ARBA" id="ARBA00004123"/>
    </source>
</evidence>
<comment type="subcellular location">
    <subcellularLocation>
        <location evidence="1">Nucleus</location>
    </subcellularLocation>
</comment>
<dbReference type="SMART" id="SM00438">
    <property type="entry name" value="ZnF_NFX"/>
    <property type="match status" value="9"/>
</dbReference>
<accession>A0A6J8DSE4</accession>
<dbReference type="SUPFAM" id="SSF57850">
    <property type="entry name" value="RING/U-box"/>
    <property type="match status" value="1"/>
</dbReference>
<comment type="similarity">
    <text evidence="2">Belongs to the NFX1 family.</text>
</comment>
<dbReference type="GO" id="GO:0008270">
    <property type="term" value="F:zinc ion binding"/>
    <property type="evidence" value="ECO:0007669"/>
    <property type="project" value="UniProtKB-KW"/>
</dbReference>
<evidence type="ECO:0000259" key="14">
    <source>
        <dbReference type="PROSITE" id="PS51061"/>
    </source>
</evidence>
<name>A0A6J8DSE4_MYTCO</name>
<dbReference type="EMBL" id="CACVKT020007820">
    <property type="protein sequence ID" value="CAC5411009.1"/>
    <property type="molecule type" value="Genomic_DNA"/>
</dbReference>
<feature type="compositionally biased region" description="Basic and acidic residues" evidence="11">
    <location>
        <begin position="237"/>
        <end position="255"/>
    </location>
</feature>
<feature type="domain" description="RING-type" evidence="13">
    <location>
        <begin position="388"/>
        <end position="440"/>
    </location>
</feature>
<dbReference type="InterPro" id="IPR036867">
    <property type="entry name" value="R3H_dom_sf"/>
</dbReference>
<dbReference type="InterPro" id="IPR000967">
    <property type="entry name" value="Znf_NFX1"/>
</dbReference>
<dbReference type="PROSITE" id="PS50089">
    <property type="entry name" value="ZF_RING_2"/>
    <property type="match status" value="1"/>
</dbReference>
<evidence type="ECO:0000256" key="10">
    <source>
        <dbReference type="PROSITE-ProRule" id="PRU00175"/>
    </source>
</evidence>
<dbReference type="InterPro" id="IPR034078">
    <property type="entry name" value="NFX1_fam"/>
</dbReference>
<dbReference type="PROSITE" id="PS51061">
    <property type="entry name" value="R3H"/>
    <property type="match status" value="1"/>
</dbReference>
<keyword evidence="5 10" id="KW-0863">Zinc-finger</keyword>
<proteinExistence type="inferred from homology"/>
<dbReference type="Pfam" id="PF01424">
    <property type="entry name" value="R3H"/>
    <property type="match status" value="1"/>
</dbReference>
<evidence type="ECO:0000256" key="4">
    <source>
        <dbReference type="ARBA" id="ARBA00022737"/>
    </source>
</evidence>
<dbReference type="InterPro" id="IPR019787">
    <property type="entry name" value="Znf_PHD-finger"/>
</dbReference>
<feature type="compositionally biased region" description="Basic and acidic residues" evidence="11">
    <location>
        <begin position="136"/>
        <end position="149"/>
    </location>
</feature>
<evidence type="ECO:0000256" key="2">
    <source>
        <dbReference type="ARBA" id="ARBA00007269"/>
    </source>
</evidence>
<evidence type="ECO:0000256" key="9">
    <source>
        <dbReference type="ARBA" id="ARBA00023242"/>
    </source>
</evidence>
<dbReference type="Gene3D" id="3.30.1370.50">
    <property type="entry name" value="R3H-like domain"/>
    <property type="match status" value="1"/>
</dbReference>
<sequence length="1165" mass="132189">MADGYKSYGEDYSQYFYYNQQYPPQFYYQYDPQNYSHGIDNSQNFYRGGGNPQPYYYQGGENQQNFYSQGPVERENPHTLGMSERPGKSQNLRGRGASRGKYPGSRGRGKQQFNAEENQSMDKRHQLRPHFQEPIPESKERTDSNDAKENFPYNNRNKNYSENTRSRGRGRGQQYNSRQFYRHNTDREGNSDNYDRNQYYKGDRRRGDRYSMEDDRGDSKQSETRNEYVREGYTQQRNEESSKKDTGIVYEKLRNSNDNSNGRQRTNERRESNWKDKNRQYSGGGKSSPRPVEMDKNRQFSGGGKSSPRLVEMDSKASFERRNNPLQSSLTDDKYQEDSVTEKKYKFPPADKKFISKKQMMKKVLAGKVDETQRGLLIEQLTLGSYECMVCCETVKCHHAVWNCPGCFHAFHLICIKKWARSPTALMEGEGSGWRCPACQKVSDKFPNQYLCFCGKIRDPQWDRMETPHSCGQVCGKSRGDNCSHQCNILCHPGPCPPCNAVVNRNCACGKESKSVKCSITDIMKCDTICGRVLNCGKHFCKASCHSGSCEPCEEIIIKECYGSHEKKEVKCGCIESFSKSYSCGNPCKKSLECGHHECDMVCHASDCKTCETLPEVVTNCPCGATPLSDLSTEIRTACTDPIPTCAQICNKPLGCGSPENVHKCQEKCHEGPCGPCDDVTTLRCRCDSLDKDIPCKEVHQFTEDKPFTCERRCNKKRSCGRHKCGQLCCVSEEHFCILICGRKLSCELHKCDEPCHRGNCPPCLMTSYDELTCHCGAEVMLPPIPCGTKPPECKNLCSRQHDCDHTVYHYCHSEEECPPCTVLTEKRCMGNHELRKNIPCHQNNVSCGLPCNKVLPCQQHKCLKTCHSGDCQKEGDSCNQPCRIKRKDCNHMCGVPCHFGSPCPQTPCKAEVLLICKCGNKEAKVPCLSGAAQDTAEYQKLTVQSLAGSLHSGQPVDISQLAKKKLKRQLDCDAECAVLERNRRMALALEIRNPDLNAKLGNPIYTDFLKDYAKQNPHFVSSIEKALSELVKNAKQSKQLHRSHSFSPGNRDQRRAIHELAECYGCETQSYDYEPKKNVVATAYRDKCWLPSVTLTSYIQRELHPKAPLPIPHVHSEAALKQSAKAAKQSTDVLSDIKPPSRWETKTDFKKQKPEIDYFDFSSN</sequence>
<dbReference type="GO" id="GO:0000977">
    <property type="term" value="F:RNA polymerase II transcription regulatory region sequence-specific DNA binding"/>
    <property type="evidence" value="ECO:0007669"/>
    <property type="project" value="TreeGrafter"/>
</dbReference>
<dbReference type="AlphaFoldDB" id="A0A6J8DSE4"/>
<gene>
    <name evidence="15" type="ORF">MCOR_44145</name>
</gene>
<dbReference type="CDD" id="cd06008">
    <property type="entry name" value="NF-X1-zinc-finger"/>
    <property type="match status" value="6"/>
</dbReference>
<keyword evidence="9" id="KW-0539">Nucleus</keyword>
<evidence type="ECO:0000256" key="7">
    <source>
        <dbReference type="ARBA" id="ARBA00023015"/>
    </source>
</evidence>
<evidence type="ECO:0000256" key="5">
    <source>
        <dbReference type="ARBA" id="ARBA00022771"/>
    </source>
</evidence>
<dbReference type="SMART" id="SM00393">
    <property type="entry name" value="R3H"/>
    <property type="match status" value="1"/>
</dbReference>
<dbReference type="GO" id="GO:0005634">
    <property type="term" value="C:nucleus"/>
    <property type="evidence" value="ECO:0007669"/>
    <property type="project" value="UniProtKB-SubCell"/>
</dbReference>
<reference evidence="15 16" key="1">
    <citation type="submission" date="2020-06" db="EMBL/GenBank/DDBJ databases">
        <authorList>
            <person name="Li R."/>
            <person name="Bekaert M."/>
        </authorList>
    </citation>
    <scope>NUCLEOTIDE SEQUENCE [LARGE SCALE GENOMIC DNA]</scope>
    <source>
        <strain evidence="16">wild</strain>
    </source>
</reference>
<evidence type="ECO:0000256" key="3">
    <source>
        <dbReference type="ARBA" id="ARBA00022723"/>
    </source>
</evidence>